<comment type="caution">
    <text evidence="3">The sequence shown here is derived from an EMBL/GenBank/DDBJ whole genome shotgun (WGS) entry which is preliminary data.</text>
</comment>
<dbReference type="InterPro" id="IPR023214">
    <property type="entry name" value="HAD_sf"/>
</dbReference>
<dbReference type="GO" id="GO:0015031">
    <property type="term" value="P:protein transport"/>
    <property type="evidence" value="ECO:0007669"/>
    <property type="project" value="UniProtKB-KW"/>
</dbReference>
<reference evidence="3" key="1">
    <citation type="submission" date="2023-05" db="EMBL/GenBank/DDBJ databases">
        <title>Nepenthes gracilis genome sequencing.</title>
        <authorList>
            <person name="Fukushima K."/>
        </authorList>
    </citation>
    <scope>NUCLEOTIDE SEQUENCE</scope>
    <source>
        <strain evidence="3">SING2019-196</strain>
    </source>
</reference>
<dbReference type="Gene3D" id="3.40.50.1000">
    <property type="entry name" value="HAD superfamily/HAD-like"/>
    <property type="match status" value="1"/>
</dbReference>
<dbReference type="SUPFAM" id="SSF56784">
    <property type="entry name" value="HAD-like"/>
    <property type="match status" value="1"/>
</dbReference>
<dbReference type="AlphaFoldDB" id="A0AAD3SPL7"/>
<evidence type="ECO:0000256" key="1">
    <source>
        <dbReference type="RuleBase" id="RU365079"/>
    </source>
</evidence>
<dbReference type="PROSITE" id="PS50969">
    <property type="entry name" value="FCP1"/>
    <property type="match status" value="1"/>
</dbReference>
<comment type="similarity">
    <text evidence="1">Belongs to the TIM50 family.</text>
</comment>
<keyword evidence="4" id="KW-1185">Reference proteome</keyword>
<dbReference type="InterPro" id="IPR036412">
    <property type="entry name" value="HAD-like_sf"/>
</dbReference>
<dbReference type="SMART" id="SM00577">
    <property type="entry name" value="CPDc"/>
    <property type="match status" value="1"/>
</dbReference>
<comment type="function">
    <text evidence="1">Essential component of the TIM23 complex, a complex that mediates the translocation of transit peptide-containing proteins across the mitochondrial inner membrane.</text>
</comment>
<keyword evidence="1" id="KW-0809">Transit peptide</keyword>
<protein>
    <recommendedName>
        <fullName evidence="1">Mitochondrial import inner membrane translocase subunit TIM50</fullName>
    </recommendedName>
</protein>
<keyword evidence="1" id="KW-0813">Transport</keyword>
<organism evidence="3 4">
    <name type="scientific">Nepenthes gracilis</name>
    <name type="common">Slender pitcher plant</name>
    <dbReference type="NCBI Taxonomy" id="150966"/>
    <lineage>
        <taxon>Eukaryota</taxon>
        <taxon>Viridiplantae</taxon>
        <taxon>Streptophyta</taxon>
        <taxon>Embryophyta</taxon>
        <taxon>Tracheophyta</taxon>
        <taxon>Spermatophyta</taxon>
        <taxon>Magnoliopsida</taxon>
        <taxon>eudicotyledons</taxon>
        <taxon>Gunneridae</taxon>
        <taxon>Pentapetalae</taxon>
        <taxon>Caryophyllales</taxon>
        <taxon>Nepenthaceae</taxon>
        <taxon>Nepenthes</taxon>
    </lineage>
</organism>
<keyword evidence="1" id="KW-0811">Translocation</keyword>
<dbReference type="EMBL" id="BSYO01000015">
    <property type="protein sequence ID" value="GMH15128.1"/>
    <property type="molecule type" value="Genomic_DNA"/>
</dbReference>
<gene>
    <name evidence="3" type="ORF">Nepgr_016969</name>
</gene>
<comment type="subunit">
    <text evidence="1">Component of the TIM23 complex.</text>
</comment>
<dbReference type="InterPro" id="IPR004274">
    <property type="entry name" value="FCP1_dom"/>
</dbReference>
<comment type="subcellular location">
    <subcellularLocation>
        <location evidence="1">Mitochondrion inner membrane</location>
        <topology evidence="1">Single-pass membrane protein</topology>
    </subcellularLocation>
</comment>
<dbReference type="Pfam" id="PF03031">
    <property type="entry name" value="NIF"/>
    <property type="match status" value="1"/>
</dbReference>
<dbReference type="Proteomes" id="UP001279734">
    <property type="component" value="Unassembled WGS sequence"/>
</dbReference>
<dbReference type="PANTHER" id="PTHR12210">
    <property type="entry name" value="DULLARD PROTEIN PHOSPHATASE"/>
    <property type="match status" value="1"/>
</dbReference>
<dbReference type="GO" id="GO:0005744">
    <property type="term" value="C:TIM23 mitochondrial import inner membrane translocase complex"/>
    <property type="evidence" value="ECO:0007669"/>
    <property type="project" value="UniProtKB-UniRule"/>
</dbReference>
<evidence type="ECO:0000313" key="4">
    <source>
        <dbReference type="Proteomes" id="UP001279734"/>
    </source>
</evidence>
<sequence>MKVQKSYKMQRHNGQNHSCLVHSYPEKGYGSGEKRCTESNLILSDEYKLANGKLQAHETSAHGDLKESQTANQDGILKLSSLGHIAEPKNSLLSPEDNFDALVASIVNDSIIKSSTLFVDRQYEYAKGVCQGHMNSSKASGCTSDTFQQMILSVNEESESGVECLGSCENFGEHAVQEIPEGAELSLSKSVVGVPMQLPNISTNSNYFNLLHSSPQKPLTACSRKKLLILDINGLLADIVYPPPKGYKADIKIAGRAVFKRPSCSDFLNFCFKRFDVGVWSSRSKRIVERVVHFLMGDVKHKLVFCWDLSHCTESNFRTLENRHKKLVFKELRKIWEKYDPNLPWEKGDFDESNTLLLDDSPYKALLNPPHTAVFPYSYDFKDHDDDSIGSGVIFELIWKS</sequence>
<feature type="domain" description="FCP1 homology" evidence="2">
    <location>
        <begin position="221"/>
        <end position="401"/>
    </location>
</feature>
<dbReference type="InterPro" id="IPR050365">
    <property type="entry name" value="TIM50"/>
</dbReference>
<accession>A0AAD3SPL7</accession>
<evidence type="ECO:0000259" key="2">
    <source>
        <dbReference type="PROSITE" id="PS50969"/>
    </source>
</evidence>
<keyword evidence="1" id="KW-0653">Protein transport</keyword>
<proteinExistence type="inferred from homology"/>
<keyword evidence="1" id="KW-0496">Mitochondrion</keyword>
<evidence type="ECO:0000313" key="3">
    <source>
        <dbReference type="EMBL" id="GMH15128.1"/>
    </source>
</evidence>
<name>A0AAD3SPL7_NEPGR</name>